<dbReference type="Proteomes" id="UP001486565">
    <property type="component" value="Chromosome"/>
</dbReference>
<dbReference type="EC" id="1.1.1.-" evidence="4"/>
<dbReference type="InterPro" id="IPR044731">
    <property type="entry name" value="BDH-like"/>
</dbReference>
<organism evidence="4 5">
    <name type="scientific">Defluviitalea saccharophila</name>
    <dbReference type="NCBI Taxonomy" id="879970"/>
    <lineage>
        <taxon>Bacteria</taxon>
        <taxon>Bacillati</taxon>
        <taxon>Bacillota</taxon>
        <taxon>Clostridia</taxon>
        <taxon>Lachnospirales</taxon>
        <taxon>Defluviitaleaceae</taxon>
        <taxon>Defluviitalea</taxon>
    </lineage>
</organism>
<dbReference type="PANTHER" id="PTHR43633">
    <property type="entry name" value="ALCOHOL DEHYDROGENASE YQHD"/>
    <property type="match status" value="1"/>
</dbReference>
<dbReference type="Pfam" id="PF25137">
    <property type="entry name" value="ADH_Fe_C"/>
    <property type="match status" value="1"/>
</dbReference>
<evidence type="ECO:0000259" key="2">
    <source>
        <dbReference type="Pfam" id="PF00465"/>
    </source>
</evidence>
<dbReference type="PROSITE" id="PS00060">
    <property type="entry name" value="ADH_IRON_2"/>
    <property type="match status" value="1"/>
</dbReference>
<dbReference type="Gene3D" id="3.40.50.1970">
    <property type="match status" value="1"/>
</dbReference>
<dbReference type="InterPro" id="IPR018211">
    <property type="entry name" value="ADH_Fe_CS"/>
</dbReference>
<sequence length="390" mass="43291">MDNFVFQNPTKIIFGKAMETRVGEEVSKYSKKILLHYGGGSIKKTGLYDRVISSLKAAGIEFIELPGVKPNPRLSLVREGIKICRENNIDFILAVGGGSVIDSAKAIALGVVYDGDVWDFYTGKASPKAALPIGTILTIPAAGSESSTGSVITNEDGWYKRSAGSTLLYPKFSILNPELAFTLPKYQVACGAADILAHLMERYFTNTQSVELIDRMIESTMKTVIKYVPMVLEDSNNYEAWAQVMWAGTLAHNNLLNTGRVGDWGSHDIEHEISGIYDVAHGAGLAVVFPAWMKYVYKHDPNRFVQFAVRVWNVEQDFFDPEKTILQGIQKLEEFFTSIGLPTRLEGLGITDDRLEEMADKGTDSDQKTLGNFVKLRKNDIYNILKLAQK</sequence>
<proteinExistence type="predicted"/>
<dbReference type="SUPFAM" id="SSF56796">
    <property type="entry name" value="Dehydroquinate synthase-like"/>
    <property type="match status" value="1"/>
</dbReference>
<dbReference type="CDD" id="cd08187">
    <property type="entry name" value="BDH"/>
    <property type="match status" value="1"/>
</dbReference>
<dbReference type="Pfam" id="PF00465">
    <property type="entry name" value="Fe-ADH"/>
    <property type="match status" value="1"/>
</dbReference>
<dbReference type="EMBL" id="CP121687">
    <property type="protein sequence ID" value="WZL70009.1"/>
    <property type="molecule type" value="Genomic_DNA"/>
</dbReference>
<keyword evidence="1 4" id="KW-0560">Oxidoreductase</keyword>
<dbReference type="Gene3D" id="1.20.1090.10">
    <property type="entry name" value="Dehydroquinate synthase-like - alpha domain"/>
    <property type="match status" value="1"/>
</dbReference>
<evidence type="ECO:0000313" key="4">
    <source>
        <dbReference type="EMBL" id="WZL70009.1"/>
    </source>
</evidence>
<name>A0ABZ2Y6D0_9FIRM</name>
<feature type="domain" description="Fe-containing alcohol dehydrogenase-like C-terminal" evidence="3">
    <location>
        <begin position="190"/>
        <end position="387"/>
    </location>
</feature>
<reference evidence="4 5" key="1">
    <citation type="submission" date="2023-03" db="EMBL/GenBank/DDBJ databases">
        <title>Novel Species.</title>
        <authorList>
            <person name="Ma S."/>
        </authorList>
    </citation>
    <scope>NUCLEOTIDE SEQUENCE [LARGE SCALE GENOMIC DNA]</scope>
    <source>
        <strain evidence="4 5">LIND6LT2</strain>
    </source>
</reference>
<dbReference type="PANTHER" id="PTHR43633:SF1">
    <property type="entry name" value="ALCOHOL DEHYDROGENASE YQHD"/>
    <property type="match status" value="1"/>
</dbReference>
<keyword evidence="5" id="KW-1185">Reference proteome</keyword>
<protein>
    <submittedName>
        <fullName evidence="4">Iron-containing alcohol dehydrogenase</fullName>
        <ecNumber evidence="4">1.1.1.-</ecNumber>
    </submittedName>
</protein>
<dbReference type="GO" id="GO:0016491">
    <property type="term" value="F:oxidoreductase activity"/>
    <property type="evidence" value="ECO:0007669"/>
    <property type="project" value="UniProtKB-KW"/>
</dbReference>
<dbReference type="InterPro" id="IPR001670">
    <property type="entry name" value="ADH_Fe/GldA"/>
</dbReference>
<accession>A0ABZ2Y6D0</accession>
<feature type="domain" description="Alcohol dehydrogenase iron-type/glycerol dehydrogenase GldA" evidence="2">
    <location>
        <begin position="9"/>
        <end position="177"/>
    </location>
</feature>
<gene>
    <name evidence="4" type="ORF">QBE51_00320</name>
</gene>
<evidence type="ECO:0000259" key="3">
    <source>
        <dbReference type="Pfam" id="PF25137"/>
    </source>
</evidence>
<evidence type="ECO:0000256" key="1">
    <source>
        <dbReference type="ARBA" id="ARBA00023002"/>
    </source>
</evidence>
<dbReference type="RefSeq" id="WP_341876973.1">
    <property type="nucleotide sequence ID" value="NZ_CP121687.1"/>
</dbReference>
<evidence type="ECO:0000313" key="5">
    <source>
        <dbReference type="Proteomes" id="UP001486565"/>
    </source>
</evidence>
<dbReference type="InterPro" id="IPR056798">
    <property type="entry name" value="ADH_Fe_C"/>
</dbReference>